<evidence type="ECO:0000256" key="2">
    <source>
        <dbReference type="ARBA" id="ARBA00008296"/>
    </source>
</evidence>
<comment type="subcellular location">
    <subcellularLocation>
        <location evidence="1">Midbody</location>
    </subcellularLocation>
</comment>
<dbReference type="PANTHER" id="PTHR21680:SF0">
    <property type="entry name" value="COILED-COIL DOMAIN-CONTAINING PROTEIN 124"/>
    <property type="match status" value="1"/>
</dbReference>
<dbReference type="Proteomes" id="UP000593565">
    <property type="component" value="Unassembled WGS sequence"/>
</dbReference>
<protein>
    <recommendedName>
        <fullName evidence="5">Coiled-coil domain-containing protein</fullName>
    </recommendedName>
</protein>
<reference evidence="6 7" key="1">
    <citation type="submission" date="2020-02" db="EMBL/GenBank/DDBJ databases">
        <title>A chromosome-scale genome assembly of the black bullhead catfish (Ameiurus melas).</title>
        <authorList>
            <person name="Wen M."/>
            <person name="Zham M."/>
            <person name="Cabau C."/>
            <person name="Klopp C."/>
            <person name="Donnadieu C."/>
            <person name="Roques C."/>
            <person name="Bouchez O."/>
            <person name="Lampietro C."/>
            <person name="Jouanno E."/>
            <person name="Herpin A."/>
            <person name="Louis A."/>
            <person name="Berthelot C."/>
            <person name="Parey E."/>
            <person name="Roest-Crollius H."/>
            <person name="Braasch I."/>
            <person name="Postlethwait J."/>
            <person name="Robinson-Rechavi M."/>
            <person name="Echchiki A."/>
            <person name="Begum T."/>
            <person name="Montfort J."/>
            <person name="Schartl M."/>
            <person name="Bobe J."/>
            <person name="Guiguen Y."/>
        </authorList>
    </citation>
    <scope>NUCLEOTIDE SEQUENCE [LARGE SCALE GENOMIC DNA]</scope>
    <source>
        <strain evidence="6">M_S1</strain>
        <tissue evidence="6">Blood</tissue>
    </source>
</reference>
<dbReference type="GO" id="GO:0030496">
    <property type="term" value="C:midbody"/>
    <property type="evidence" value="ECO:0007669"/>
    <property type="project" value="UniProtKB-SubCell"/>
</dbReference>
<accession>A0A7J5ZQD4</accession>
<evidence type="ECO:0000256" key="4">
    <source>
        <dbReference type="SAM" id="MobiDB-lite"/>
    </source>
</evidence>
<evidence type="ECO:0000313" key="6">
    <source>
        <dbReference type="EMBL" id="KAF4072720.1"/>
    </source>
</evidence>
<evidence type="ECO:0000256" key="1">
    <source>
        <dbReference type="ARBA" id="ARBA00004214"/>
    </source>
</evidence>
<evidence type="ECO:0000313" key="7">
    <source>
        <dbReference type="Proteomes" id="UP000593565"/>
    </source>
</evidence>
<dbReference type="PANTHER" id="PTHR21680">
    <property type="entry name" value="COILED-COIL DOMAIN-CONTAINING PROTEIN 124"/>
    <property type="match status" value="1"/>
</dbReference>
<dbReference type="EMBL" id="JAAGNN010000025">
    <property type="protein sequence ID" value="KAF4072720.1"/>
    <property type="molecule type" value="Genomic_DNA"/>
</dbReference>
<feature type="region of interest" description="Disordered" evidence="4">
    <location>
        <begin position="1"/>
        <end position="120"/>
    </location>
</feature>
<feature type="compositionally biased region" description="Basic and acidic residues" evidence="4">
    <location>
        <begin position="7"/>
        <end position="26"/>
    </location>
</feature>
<keyword evidence="3" id="KW-0175">Coiled coil</keyword>
<dbReference type="InterPro" id="IPR010422">
    <property type="entry name" value="Ccdc124/Oxs1"/>
</dbReference>
<dbReference type="Pfam" id="PF06244">
    <property type="entry name" value="Ccdc124"/>
    <property type="match status" value="1"/>
</dbReference>
<sequence length="261" mass="30151">MAAVSMESDHSTQRWKEGGAARERWNHLSPGGEEEETLAEPSGATTGVAMPKKFQGENSKSAVARARKAEAKAAADAKKQQELEDALWQESDKHVLKKEQRKDEREKKRLEALERKRENQRLLDEEDLRLKGKQTRETLSKMTRAQIEQNLDQALKETETKEKSNLEMPLEENINHIILEEESARTIEDAISMLSTKEDLDRHPERRMKAAYAAFEETNMPRLKMENPNMRLSQLKQQLKKEWTKSPENPLNQRFAGYNAK</sequence>
<comment type="caution">
    <text evidence="6">The sequence shown here is derived from an EMBL/GenBank/DDBJ whole genome shotgun (WGS) entry which is preliminary data.</text>
</comment>
<dbReference type="GO" id="GO:0006366">
    <property type="term" value="P:transcription by RNA polymerase II"/>
    <property type="evidence" value="ECO:0007669"/>
    <property type="project" value="TreeGrafter"/>
</dbReference>
<feature type="region of interest" description="Disordered" evidence="4">
    <location>
        <begin position="240"/>
        <end position="261"/>
    </location>
</feature>
<evidence type="ECO:0000259" key="5">
    <source>
        <dbReference type="Pfam" id="PF06244"/>
    </source>
</evidence>
<dbReference type="GO" id="GO:0003713">
    <property type="term" value="F:transcription coactivator activity"/>
    <property type="evidence" value="ECO:0007669"/>
    <property type="project" value="TreeGrafter"/>
</dbReference>
<dbReference type="InterPro" id="IPR054414">
    <property type="entry name" value="Ccdc124/Oxs1_C"/>
</dbReference>
<evidence type="ECO:0000256" key="3">
    <source>
        <dbReference type="ARBA" id="ARBA00023054"/>
    </source>
</evidence>
<comment type="similarity">
    <text evidence="2">Belongs to the CCDC124 family.</text>
</comment>
<feature type="compositionally biased region" description="Basic and acidic residues" evidence="4">
    <location>
        <begin position="67"/>
        <end position="82"/>
    </location>
</feature>
<gene>
    <name evidence="6" type="ORF">AMELA_G00266120</name>
</gene>
<organism evidence="6 7">
    <name type="scientific">Ameiurus melas</name>
    <name type="common">Black bullhead</name>
    <name type="synonym">Silurus melas</name>
    <dbReference type="NCBI Taxonomy" id="219545"/>
    <lineage>
        <taxon>Eukaryota</taxon>
        <taxon>Metazoa</taxon>
        <taxon>Chordata</taxon>
        <taxon>Craniata</taxon>
        <taxon>Vertebrata</taxon>
        <taxon>Euteleostomi</taxon>
        <taxon>Actinopterygii</taxon>
        <taxon>Neopterygii</taxon>
        <taxon>Teleostei</taxon>
        <taxon>Ostariophysi</taxon>
        <taxon>Siluriformes</taxon>
        <taxon>Ictaluridae</taxon>
        <taxon>Ameiurus</taxon>
    </lineage>
</organism>
<dbReference type="AlphaFoldDB" id="A0A7J5ZQD4"/>
<feature type="domain" description="Coiled-coil" evidence="5">
    <location>
        <begin position="173"/>
        <end position="253"/>
    </location>
</feature>
<keyword evidence="7" id="KW-1185">Reference proteome</keyword>
<name>A0A7J5ZQD4_AMEME</name>
<dbReference type="GO" id="GO:0005634">
    <property type="term" value="C:nucleus"/>
    <property type="evidence" value="ECO:0007669"/>
    <property type="project" value="TreeGrafter"/>
</dbReference>
<proteinExistence type="inferred from homology"/>
<feature type="compositionally biased region" description="Basic and acidic residues" evidence="4">
    <location>
        <begin position="90"/>
        <end position="120"/>
    </location>
</feature>